<dbReference type="SUPFAM" id="SSF55874">
    <property type="entry name" value="ATPase domain of HSP90 chaperone/DNA topoisomerase II/histidine kinase"/>
    <property type="match status" value="1"/>
</dbReference>
<feature type="coiled-coil region" evidence="8">
    <location>
        <begin position="209"/>
        <end position="240"/>
    </location>
</feature>
<keyword evidence="6" id="KW-0418">Kinase</keyword>
<evidence type="ECO:0000256" key="3">
    <source>
        <dbReference type="ARBA" id="ARBA00022553"/>
    </source>
</evidence>
<evidence type="ECO:0000256" key="1">
    <source>
        <dbReference type="ARBA" id="ARBA00000085"/>
    </source>
</evidence>
<dbReference type="Gene3D" id="3.30.450.20">
    <property type="entry name" value="PAS domain"/>
    <property type="match status" value="1"/>
</dbReference>
<dbReference type="Pfam" id="PF05227">
    <property type="entry name" value="CHASE3"/>
    <property type="match status" value="1"/>
</dbReference>
<feature type="transmembrane region" description="Helical" evidence="10">
    <location>
        <begin position="174"/>
        <end position="195"/>
    </location>
</feature>
<evidence type="ECO:0000259" key="11">
    <source>
        <dbReference type="PROSITE" id="PS50109"/>
    </source>
</evidence>
<keyword evidence="5" id="KW-0547">Nucleotide-binding</keyword>
<comment type="catalytic activity">
    <reaction evidence="1">
        <text>ATP + protein L-histidine = ADP + protein N-phospho-L-histidine.</text>
        <dbReference type="EC" id="2.7.13.3"/>
    </reaction>
</comment>
<dbReference type="Gene3D" id="3.30.565.10">
    <property type="entry name" value="Histidine kinase-like ATPase, C-terminal domain"/>
    <property type="match status" value="1"/>
</dbReference>
<comment type="caution">
    <text evidence="12">The sequence shown here is derived from an EMBL/GenBank/DDBJ whole genome shotgun (WGS) entry which is preliminary data.</text>
</comment>
<organism evidence="12 13">
    <name type="scientific">Bosea vaviloviae</name>
    <dbReference type="NCBI Taxonomy" id="1526658"/>
    <lineage>
        <taxon>Bacteria</taxon>
        <taxon>Pseudomonadati</taxon>
        <taxon>Pseudomonadota</taxon>
        <taxon>Alphaproteobacteria</taxon>
        <taxon>Hyphomicrobiales</taxon>
        <taxon>Boseaceae</taxon>
        <taxon>Bosea</taxon>
    </lineage>
</organism>
<keyword evidence="4" id="KW-0808">Transferase</keyword>
<dbReference type="InterPro" id="IPR003594">
    <property type="entry name" value="HATPase_dom"/>
</dbReference>
<evidence type="ECO:0000313" key="12">
    <source>
        <dbReference type="EMBL" id="KPH79665.1"/>
    </source>
</evidence>
<gene>
    <name evidence="12" type="ORF">AE618_17600</name>
</gene>
<dbReference type="Proteomes" id="UP000037822">
    <property type="component" value="Unassembled WGS sequence"/>
</dbReference>
<name>A0A0N1FGH5_9HYPH</name>
<dbReference type="GO" id="GO:0005524">
    <property type="term" value="F:ATP binding"/>
    <property type="evidence" value="ECO:0007669"/>
    <property type="project" value="UniProtKB-KW"/>
</dbReference>
<dbReference type="PANTHER" id="PTHR41523:SF8">
    <property type="entry name" value="ETHYLENE RESPONSE SENSOR PROTEIN"/>
    <property type="match status" value="1"/>
</dbReference>
<evidence type="ECO:0000256" key="5">
    <source>
        <dbReference type="ARBA" id="ARBA00022741"/>
    </source>
</evidence>
<evidence type="ECO:0000256" key="2">
    <source>
        <dbReference type="ARBA" id="ARBA00012438"/>
    </source>
</evidence>
<protein>
    <recommendedName>
        <fullName evidence="2">histidine kinase</fullName>
        <ecNumber evidence="2">2.7.13.3</ecNumber>
    </recommendedName>
</protein>
<dbReference type="InterPro" id="IPR007891">
    <property type="entry name" value="CHASE3"/>
</dbReference>
<dbReference type="Pfam" id="PF07568">
    <property type="entry name" value="HisKA_2"/>
    <property type="match status" value="1"/>
</dbReference>
<keyword evidence="8" id="KW-0175">Coiled coil</keyword>
<accession>A0A0N1FGH5</accession>
<reference evidence="12 13" key="1">
    <citation type="submission" date="2015-07" db="EMBL/GenBank/DDBJ databases">
        <title>Whole genome sequencing of Bosea vaviloviae isolated from cave pool.</title>
        <authorList>
            <person name="Tan N.E.H."/>
            <person name="Lee Y.P."/>
            <person name="Gan H.M."/>
            <person name="Barton H."/>
            <person name="Savka M.A."/>
        </authorList>
    </citation>
    <scope>NUCLEOTIDE SEQUENCE [LARGE SCALE GENOMIC DNA]</scope>
    <source>
        <strain evidence="12 13">SD260</strain>
    </source>
</reference>
<dbReference type="GO" id="GO:0004673">
    <property type="term" value="F:protein histidine kinase activity"/>
    <property type="evidence" value="ECO:0007669"/>
    <property type="project" value="UniProtKB-EC"/>
</dbReference>
<dbReference type="EC" id="2.7.13.3" evidence="2"/>
<dbReference type="SMART" id="SM00387">
    <property type="entry name" value="HATPase_c"/>
    <property type="match status" value="1"/>
</dbReference>
<evidence type="ECO:0000256" key="9">
    <source>
        <dbReference type="SAM" id="MobiDB-lite"/>
    </source>
</evidence>
<evidence type="ECO:0000256" key="10">
    <source>
        <dbReference type="SAM" id="Phobius"/>
    </source>
</evidence>
<keyword evidence="3" id="KW-0597">Phosphoprotein</keyword>
<dbReference type="PATRIC" id="fig|1526658.3.peg.271"/>
<evidence type="ECO:0000256" key="7">
    <source>
        <dbReference type="ARBA" id="ARBA00022840"/>
    </source>
</evidence>
<dbReference type="PROSITE" id="PS50109">
    <property type="entry name" value="HIS_KIN"/>
    <property type="match status" value="1"/>
</dbReference>
<dbReference type="InterPro" id="IPR005467">
    <property type="entry name" value="His_kinase_dom"/>
</dbReference>
<evidence type="ECO:0000256" key="8">
    <source>
        <dbReference type="SAM" id="Coils"/>
    </source>
</evidence>
<feature type="domain" description="Histidine kinase" evidence="11">
    <location>
        <begin position="236"/>
        <end position="434"/>
    </location>
</feature>
<dbReference type="Pfam" id="PF02518">
    <property type="entry name" value="HATPase_c"/>
    <property type="match status" value="1"/>
</dbReference>
<dbReference type="AlphaFoldDB" id="A0A0N1FGH5"/>
<keyword evidence="13" id="KW-1185">Reference proteome</keyword>
<keyword evidence="10" id="KW-1133">Transmembrane helix</keyword>
<sequence length="434" mass="47335">MRSATTTVIAIGVVAVAILLAAWINLQAQNTAERVSRAIAVRENAERFLGHLRDAETGQRGYMLTGTASYLVPFTNGRSAVLPALQTLERLVETDPLQKQRVAALRQPMERKLVELDATVGLTRDGRQNEALAMIRQGEGIGAMDALRDSIEQIQLAENTLLVSLNRNEERRRLLASIGIVVALAGLAFAAWLQLRTRQRRSLSLAVSNAQLEQIVSERTRELENERLRIEALLRDVNHRVGNNLAMVSALLNVQSRQSGEPAVRTALQQAQSRIQAIAAGQRRLRLDIETDEIDARAYMEDLLAEIGKAAEGRPIEVSLAMDAIRLPGRDAVSFVVIVNELVTNAIKHAFPNGMAGKIVVRLEETVQEDAATLALSVEDDGIGMPGEIETRGLGQTVIASLLRSMQATMTSAPLAPDSSRPGTCVTLTFPKRD</sequence>
<dbReference type="CDD" id="cd19410">
    <property type="entry name" value="HK9-like_sensor"/>
    <property type="match status" value="1"/>
</dbReference>
<evidence type="ECO:0000256" key="4">
    <source>
        <dbReference type="ARBA" id="ARBA00022679"/>
    </source>
</evidence>
<dbReference type="InterPro" id="IPR011495">
    <property type="entry name" value="Sig_transdc_His_kin_sub2_dim/P"/>
</dbReference>
<evidence type="ECO:0000313" key="13">
    <source>
        <dbReference type="Proteomes" id="UP000037822"/>
    </source>
</evidence>
<dbReference type="RefSeq" id="WP_054210337.1">
    <property type="nucleotide sequence ID" value="NZ_LGSZ01000048.1"/>
</dbReference>
<dbReference type="EMBL" id="LGSZ01000048">
    <property type="protein sequence ID" value="KPH79665.1"/>
    <property type="molecule type" value="Genomic_DNA"/>
</dbReference>
<proteinExistence type="predicted"/>
<keyword evidence="10" id="KW-0812">Transmembrane</keyword>
<dbReference type="InterPro" id="IPR036890">
    <property type="entry name" value="HATPase_C_sf"/>
</dbReference>
<keyword evidence="10" id="KW-0472">Membrane</keyword>
<dbReference type="PANTHER" id="PTHR41523">
    <property type="entry name" value="TWO-COMPONENT SYSTEM SENSOR PROTEIN"/>
    <property type="match status" value="1"/>
</dbReference>
<evidence type="ECO:0000256" key="6">
    <source>
        <dbReference type="ARBA" id="ARBA00022777"/>
    </source>
</evidence>
<feature type="region of interest" description="Disordered" evidence="9">
    <location>
        <begin position="411"/>
        <end position="434"/>
    </location>
</feature>
<keyword evidence="7" id="KW-0067">ATP-binding</keyword>
<feature type="transmembrane region" description="Helical" evidence="10">
    <location>
        <begin position="6"/>
        <end position="26"/>
    </location>
</feature>